<name>A0A8S0VZC7_CYCAE</name>
<dbReference type="GO" id="GO:0004777">
    <property type="term" value="F:succinate-semialdehyde dehydrogenase (NAD+) activity"/>
    <property type="evidence" value="ECO:0007669"/>
    <property type="project" value="TreeGrafter"/>
</dbReference>
<dbReference type="InterPro" id="IPR016162">
    <property type="entry name" value="Ald_DH_N"/>
</dbReference>
<dbReference type="PANTHER" id="PTHR43353:SF6">
    <property type="entry name" value="CYTOPLASMIC ALDEHYDE DEHYDROGENASE (EUROFUNG)"/>
    <property type="match status" value="1"/>
</dbReference>
<evidence type="ECO:0000313" key="4">
    <source>
        <dbReference type="Proteomes" id="UP000467700"/>
    </source>
</evidence>
<comment type="caution">
    <text evidence="3">The sequence shown here is derived from an EMBL/GenBank/DDBJ whole genome shotgun (WGS) entry which is preliminary data.</text>
</comment>
<dbReference type="InterPro" id="IPR015590">
    <property type="entry name" value="Aldehyde_DH_dom"/>
</dbReference>
<dbReference type="EMBL" id="CACVBS010000068">
    <property type="protein sequence ID" value="CAA7268424.1"/>
    <property type="molecule type" value="Genomic_DNA"/>
</dbReference>
<sequence length="255" mass="27572">MSPRTQLIVGKVFEEARLPAGVLNFVSFSKEDAPSLTAEIVANPAFVGSDRVGRIVAMEAAKHLKPCVLELDGLKDTSCCIGRCGHPRSREAAKAIVQGAMCNLARPAYRPKGSLCKAASRTALSAPSRDFAHLGKLEMLSMILPFRYALFYIDNILEMIRDAEADGAEINLGDLMKDGRQTPRNIQYSLAASLWTSDIAFVQQIAERMRSGAREKGYVNINGTKLHVEPIDGLQGLGGSSDMIASMSKTSISVL</sequence>
<dbReference type="Proteomes" id="UP000467700">
    <property type="component" value="Unassembled WGS sequence"/>
</dbReference>
<evidence type="ECO:0000256" key="1">
    <source>
        <dbReference type="ARBA" id="ARBA00023002"/>
    </source>
</evidence>
<evidence type="ECO:0000313" key="3">
    <source>
        <dbReference type="EMBL" id="CAA7268424.1"/>
    </source>
</evidence>
<dbReference type="GO" id="GO:0009450">
    <property type="term" value="P:gamma-aminobutyric acid catabolic process"/>
    <property type="evidence" value="ECO:0007669"/>
    <property type="project" value="TreeGrafter"/>
</dbReference>
<dbReference type="SUPFAM" id="SSF53720">
    <property type="entry name" value="ALDH-like"/>
    <property type="match status" value="1"/>
</dbReference>
<reference evidence="3 4" key="1">
    <citation type="submission" date="2020-01" db="EMBL/GenBank/DDBJ databases">
        <authorList>
            <person name="Gupta K D."/>
        </authorList>
    </citation>
    <scope>NUCLEOTIDE SEQUENCE [LARGE SCALE GENOMIC DNA]</scope>
</reference>
<dbReference type="Pfam" id="PF00171">
    <property type="entry name" value="Aldedh"/>
    <property type="match status" value="1"/>
</dbReference>
<gene>
    <name evidence="3" type="ORF">AAE3_LOCUS10890</name>
</gene>
<dbReference type="PANTHER" id="PTHR43353">
    <property type="entry name" value="SUCCINATE-SEMIALDEHYDE DEHYDROGENASE, MITOCHONDRIAL"/>
    <property type="match status" value="1"/>
</dbReference>
<feature type="domain" description="Aldehyde dehydrogenase" evidence="2">
    <location>
        <begin position="2"/>
        <end position="75"/>
    </location>
</feature>
<protein>
    <recommendedName>
        <fullName evidence="2">Aldehyde dehydrogenase domain-containing protein</fullName>
    </recommendedName>
</protein>
<dbReference type="AlphaFoldDB" id="A0A8S0VZC7"/>
<keyword evidence="1" id="KW-0560">Oxidoreductase</keyword>
<evidence type="ECO:0000259" key="2">
    <source>
        <dbReference type="Pfam" id="PF00171"/>
    </source>
</evidence>
<dbReference type="Gene3D" id="3.40.605.10">
    <property type="entry name" value="Aldehyde Dehydrogenase, Chain A, domain 1"/>
    <property type="match status" value="1"/>
</dbReference>
<accession>A0A8S0VZC7</accession>
<keyword evidence="4" id="KW-1185">Reference proteome</keyword>
<dbReference type="InterPro" id="IPR050740">
    <property type="entry name" value="Aldehyde_DH_Superfamily"/>
</dbReference>
<proteinExistence type="predicted"/>
<organism evidence="3 4">
    <name type="scientific">Cyclocybe aegerita</name>
    <name type="common">Black poplar mushroom</name>
    <name type="synonym">Agrocybe aegerita</name>
    <dbReference type="NCBI Taxonomy" id="1973307"/>
    <lineage>
        <taxon>Eukaryota</taxon>
        <taxon>Fungi</taxon>
        <taxon>Dikarya</taxon>
        <taxon>Basidiomycota</taxon>
        <taxon>Agaricomycotina</taxon>
        <taxon>Agaricomycetes</taxon>
        <taxon>Agaricomycetidae</taxon>
        <taxon>Agaricales</taxon>
        <taxon>Agaricineae</taxon>
        <taxon>Bolbitiaceae</taxon>
        <taxon>Cyclocybe</taxon>
    </lineage>
</organism>
<dbReference type="InterPro" id="IPR016161">
    <property type="entry name" value="Ald_DH/histidinol_DH"/>
</dbReference>
<dbReference type="OrthoDB" id="310895at2759"/>